<dbReference type="InterPro" id="IPR027417">
    <property type="entry name" value="P-loop_NTPase"/>
</dbReference>
<dbReference type="GO" id="GO:0016887">
    <property type="term" value="F:ATP hydrolysis activity"/>
    <property type="evidence" value="ECO:0007669"/>
    <property type="project" value="UniProtKB-UniRule"/>
</dbReference>
<proteinExistence type="inferred from homology"/>
<keyword evidence="2 10" id="KW-0963">Cytoplasm</keyword>
<evidence type="ECO:0000256" key="9">
    <source>
        <dbReference type="ARBA" id="ARBA00023242"/>
    </source>
</evidence>
<feature type="binding site" evidence="10">
    <location>
        <position position="20"/>
    </location>
    <ligand>
        <name>ATP</name>
        <dbReference type="ChEBI" id="CHEBI:30616"/>
    </ligand>
</feature>
<comment type="caution">
    <text evidence="10">Lacks conserved residue(s) required for the propagation of feature annotation.</text>
</comment>
<evidence type="ECO:0000256" key="10">
    <source>
        <dbReference type="HAMAP-Rule" id="MF_03173"/>
    </source>
</evidence>
<dbReference type="PANTHER" id="PTHR12595">
    <property type="entry name" value="POS9-ACTIVATING FACTOR FAP7-RELATED"/>
    <property type="match status" value="1"/>
</dbReference>
<dbReference type="Gene3D" id="3.40.50.300">
    <property type="entry name" value="P-loop containing nucleotide triphosphate hydrolases"/>
    <property type="match status" value="1"/>
</dbReference>
<comment type="function">
    <text evidence="10">Broad-specificity nucleoside monophosphate (NMP) kinase that catalyzes the reversible transfer of the terminal phosphate group between nucleoside triphosphates and monophosphates. Has also ATPase activity. Involved in the late cytoplasmic maturation steps of the 40S ribosomal particles, specifically 18S rRNA maturation. While NMP activity is not required for ribosome maturation, ATPase activity is. Associates transiently with small ribosomal subunit protein uS11. ATP hydrolysis breaks the interaction with uS11. May temporarily remove uS11 from the ribosome to enable a conformational change of the ribosomal RNA that is needed for the final maturation step of the small ribosomal subunit. Its NMP activity may have a role in nuclear energy homeostasis.</text>
</comment>
<dbReference type="GO" id="GO:0005524">
    <property type="term" value="F:ATP binding"/>
    <property type="evidence" value="ECO:0007669"/>
    <property type="project" value="UniProtKB-KW"/>
</dbReference>
<dbReference type="GO" id="GO:0042274">
    <property type="term" value="P:ribosomal small subunit biogenesis"/>
    <property type="evidence" value="ECO:0007669"/>
    <property type="project" value="UniProtKB-UniRule"/>
</dbReference>
<dbReference type="GO" id="GO:0006364">
    <property type="term" value="P:rRNA processing"/>
    <property type="evidence" value="ECO:0007669"/>
    <property type="project" value="UniProtKB-KW"/>
</dbReference>
<feature type="binding site" evidence="10">
    <location>
        <position position="16"/>
    </location>
    <ligand>
        <name>ATP</name>
        <dbReference type="ChEBI" id="CHEBI:30616"/>
    </ligand>
</feature>
<comment type="similarity">
    <text evidence="10">Belongs to the adenylate kinase family. AK6 subfamily.</text>
</comment>
<dbReference type="GO" id="GO:0004017">
    <property type="term" value="F:AMP kinase activity"/>
    <property type="evidence" value="ECO:0007669"/>
    <property type="project" value="UniProtKB-UniRule"/>
</dbReference>
<dbReference type="Pfam" id="PF13238">
    <property type="entry name" value="AAA_18"/>
    <property type="match status" value="1"/>
</dbReference>
<dbReference type="PANTHER" id="PTHR12595:SF0">
    <property type="entry name" value="ADENYLATE KINASE ISOENZYME 6"/>
    <property type="match status" value="1"/>
</dbReference>
<evidence type="ECO:0000256" key="2">
    <source>
        <dbReference type="ARBA" id="ARBA00022490"/>
    </source>
</evidence>
<evidence type="ECO:0000313" key="11">
    <source>
        <dbReference type="EMBL" id="SSX06082.1"/>
    </source>
</evidence>
<reference evidence="11" key="1">
    <citation type="submission" date="2018-04" db="EMBL/GenBank/DDBJ databases">
        <authorList>
            <person name="Go L.Y."/>
            <person name="Mitchell J.A."/>
        </authorList>
    </citation>
    <scope>NUCLEOTIDE SEQUENCE</scope>
    <source>
        <tissue evidence="11">Whole organism</tissue>
    </source>
</reference>
<keyword evidence="5 10" id="KW-0808">Transferase</keyword>
<comment type="catalytic activity">
    <reaction evidence="1 10">
        <text>AMP + ATP = 2 ADP</text>
        <dbReference type="Rhea" id="RHEA:12973"/>
        <dbReference type="ChEBI" id="CHEBI:30616"/>
        <dbReference type="ChEBI" id="CHEBI:456215"/>
        <dbReference type="ChEBI" id="CHEBI:456216"/>
        <dbReference type="EC" id="2.7.4.3"/>
    </reaction>
</comment>
<evidence type="ECO:0000256" key="5">
    <source>
        <dbReference type="ARBA" id="ARBA00022679"/>
    </source>
</evidence>
<gene>
    <name evidence="12" type="primary">CSON013418</name>
</gene>
<name>A0A336MK60_CULSO</name>
<dbReference type="EC" id="2.7.4.3" evidence="10"/>
<dbReference type="GO" id="GO:0005737">
    <property type="term" value="C:cytoplasm"/>
    <property type="evidence" value="ECO:0007669"/>
    <property type="project" value="UniProtKB-SubCell"/>
</dbReference>
<comment type="catalytic activity">
    <reaction evidence="10">
        <text>ATP + H2O = ADP + phosphate + H(+)</text>
        <dbReference type="Rhea" id="RHEA:13065"/>
        <dbReference type="ChEBI" id="CHEBI:15377"/>
        <dbReference type="ChEBI" id="CHEBI:15378"/>
        <dbReference type="ChEBI" id="CHEBI:30616"/>
        <dbReference type="ChEBI" id="CHEBI:43474"/>
        <dbReference type="ChEBI" id="CHEBI:456216"/>
    </reaction>
</comment>
<feature type="binding site" evidence="10">
    <location>
        <position position="19"/>
    </location>
    <ligand>
        <name>ATP</name>
        <dbReference type="ChEBI" id="CHEBI:30616"/>
    </ligand>
</feature>
<protein>
    <recommendedName>
        <fullName evidence="10">Adenylate kinase isoenzyme 6 homolog</fullName>
        <shortName evidence="10">AK6</shortName>
        <ecNumber evidence="10">2.7.4.3</ecNumber>
    </recommendedName>
    <alternativeName>
        <fullName evidence="10">Dual activity adenylate kinase/ATPase</fullName>
        <shortName evidence="10">AK/ATPase</shortName>
    </alternativeName>
</protein>
<dbReference type="SUPFAM" id="SSF52540">
    <property type="entry name" value="P-loop containing nucleoside triphosphate hydrolases"/>
    <property type="match status" value="1"/>
</dbReference>
<feature type="binding site" evidence="10">
    <location>
        <position position="18"/>
    </location>
    <ligand>
        <name>ATP</name>
        <dbReference type="ChEBI" id="CHEBI:30616"/>
    </ligand>
</feature>
<comment type="subunit">
    <text evidence="10">Monomer and homodimer. Interacts with small ribosomal subunit protein uS11. Not a structural component of 43S pre-ribosomes, but transiently interacts with them by binding to uS11.</text>
</comment>
<evidence type="ECO:0000256" key="1">
    <source>
        <dbReference type="ARBA" id="ARBA00000582"/>
    </source>
</evidence>
<comment type="subcellular location">
    <subcellularLocation>
        <location evidence="10">Cytoplasm</location>
    </subcellularLocation>
    <subcellularLocation>
        <location evidence="10">Nucleus</location>
    </subcellularLocation>
</comment>
<dbReference type="GO" id="GO:0005634">
    <property type="term" value="C:nucleus"/>
    <property type="evidence" value="ECO:0007669"/>
    <property type="project" value="UniProtKB-SubCell"/>
</dbReference>
<dbReference type="InterPro" id="IPR020618">
    <property type="entry name" value="Adenyl_kinase_AK6"/>
</dbReference>
<dbReference type="HAMAP" id="MF_00039">
    <property type="entry name" value="Adenylate_kinase_AK6"/>
    <property type="match status" value="1"/>
</dbReference>
<keyword evidence="3 10" id="KW-0690">Ribosome biogenesis</keyword>
<keyword evidence="4 10" id="KW-0698">rRNA processing</keyword>
<reference evidence="12" key="2">
    <citation type="submission" date="2018-07" db="EMBL/GenBank/DDBJ databases">
        <authorList>
            <person name="Quirk P.G."/>
            <person name="Krulwich T.A."/>
        </authorList>
    </citation>
    <scope>NUCLEOTIDE SEQUENCE</scope>
</reference>
<evidence type="ECO:0000256" key="3">
    <source>
        <dbReference type="ARBA" id="ARBA00022517"/>
    </source>
</evidence>
<evidence type="ECO:0000313" key="12">
    <source>
        <dbReference type="EMBL" id="SSX26438.1"/>
    </source>
</evidence>
<dbReference type="AlphaFoldDB" id="A0A336MK60"/>
<keyword evidence="6 10" id="KW-0547">Nucleotide-binding</keyword>
<keyword evidence="7 10" id="KW-0418">Kinase</keyword>
<dbReference type="VEuPathDB" id="VectorBase:CSON013418"/>
<dbReference type="OMA" id="QCEIFGT"/>
<feature type="binding site" evidence="10">
    <location>
        <position position="112"/>
    </location>
    <ligand>
        <name>ATP</name>
        <dbReference type="ChEBI" id="CHEBI:30616"/>
    </ligand>
</feature>
<evidence type="ECO:0000256" key="8">
    <source>
        <dbReference type="ARBA" id="ARBA00022840"/>
    </source>
</evidence>
<sequence>MPSITLPNILVTGTPGTGKSHISKILSKEFNFKHQDVSELVKEHDFTDGYDEELACPFLDEDKLLDYLEPIMQNGGNIVEYHSNELFPERWFQLVLVVRCDTAVLFDRLTARQYNQKKIEQNMQCEIFGTILDEAQDSYKPEIVHEVRSENEENVKDCIELVKDFLEKYKKSKK</sequence>
<organism evidence="12">
    <name type="scientific">Culicoides sonorensis</name>
    <name type="common">Biting midge</name>
    <dbReference type="NCBI Taxonomy" id="179676"/>
    <lineage>
        <taxon>Eukaryota</taxon>
        <taxon>Metazoa</taxon>
        <taxon>Ecdysozoa</taxon>
        <taxon>Arthropoda</taxon>
        <taxon>Hexapoda</taxon>
        <taxon>Insecta</taxon>
        <taxon>Pterygota</taxon>
        <taxon>Neoptera</taxon>
        <taxon>Endopterygota</taxon>
        <taxon>Diptera</taxon>
        <taxon>Nematocera</taxon>
        <taxon>Chironomoidea</taxon>
        <taxon>Ceratopogonidae</taxon>
        <taxon>Ceratopogoninae</taxon>
        <taxon>Culicoides</taxon>
        <taxon>Monoculicoides</taxon>
    </lineage>
</organism>
<feature type="region of interest" description="NMPbind" evidence="10">
    <location>
        <begin position="36"/>
        <end position="59"/>
    </location>
</feature>
<keyword evidence="9 10" id="KW-0539">Nucleus</keyword>
<dbReference type="EMBL" id="UFQS01000675">
    <property type="protein sequence ID" value="SSX06082.1"/>
    <property type="molecule type" value="Genomic_DNA"/>
</dbReference>
<evidence type="ECO:0000256" key="4">
    <source>
        <dbReference type="ARBA" id="ARBA00022552"/>
    </source>
</evidence>
<keyword evidence="8 10" id="KW-0067">ATP-binding</keyword>
<feature type="region of interest" description="LID" evidence="10">
    <location>
        <begin position="111"/>
        <end position="121"/>
    </location>
</feature>
<dbReference type="EMBL" id="UFQT01000675">
    <property type="protein sequence ID" value="SSX26438.1"/>
    <property type="molecule type" value="Genomic_DNA"/>
</dbReference>
<accession>A0A336MK60</accession>
<evidence type="ECO:0000256" key="6">
    <source>
        <dbReference type="ARBA" id="ARBA00022741"/>
    </source>
</evidence>
<evidence type="ECO:0000256" key="7">
    <source>
        <dbReference type="ARBA" id="ARBA00022777"/>
    </source>
</evidence>
<dbReference type="FunFam" id="3.40.50.300:FF:000372">
    <property type="entry name" value="Adenylate kinase isoenzyme 6 homolog"/>
    <property type="match status" value="1"/>
</dbReference>